<evidence type="ECO:0000256" key="1">
    <source>
        <dbReference type="ARBA" id="ARBA00022475"/>
    </source>
</evidence>
<dbReference type="HAMAP" id="MF_00010">
    <property type="entry name" value="UPF0060"/>
    <property type="match status" value="1"/>
</dbReference>
<comment type="similarity">
    <text evidence="5">Belongs to the UPF0060 family.</text>
</comment>
<keyword evidence="1 5" id="KW-1003">Cell membrane</keyword>
<sequence length="107" mass="11736">MLQSLFYFVLSGLCEIGGGYLVWLWIREGRSGWLALSGIVLLTAYGFAATLQPASFGRAYAAYGGVFIILSIMWGWQVDKIVPDRLDWVGAAIVLVGVLVMMYAPRA</sequence>
<evidence type="ECO:0000256" key="5">
    <source>
        <dbReference type="HAMAP-Rule" id="MF_00010"/>
    </source>
</evidence>
<dbReference type="GO" id="GO:0005886">
    <property type="term" value="C:plasma membrane"/>
    <property type="evidence" value="ECO:0007669"/>
    <property type="project" value="UniProtKB-SubCell"/>
</dbReference>
<gene>
    <name evidence="6" type="ORF">HJG54_34555</name>
</gene>
<feature type="transmembrane region" description="Helical" evidence="5">
    <location>
        <begin position="6"/>
        <end position="26"/>
    </location>
</feature>
<keyword evidence="2 5" id="KW-0812">Transmembrane</keyword>
<feature type="transmembrane region" description="Helical" evidence="5">
    <location>
        <begin position="33"/>
        <end position="51"/>
    </location>
</feature>
<keyword evidence="3 5" id="KW-1133">Transmembrane helix</keyword>
<evidence type="ECO:0000313" key="6">
    <source>
        <dbReference type="EMBL" id="WNZ28039.1"/>
    </source>
</evidence>
<name>A0AA96WMJ6_9CYAN</name>
<keyword evidence="4 5" id="KW-0472">Membrane</keyword>
<evidence type="ECO:0000256" key="3">
    <source>
        <dbReference type="ARBA" id="ARBA00022989"/>
    </source>
</evidence>
<keyword evidence="6" id="KW-0614">Plasmid</keyword>
<dbReference type="NCBIfam" id="NF002586">
    <property type="entry name" value="PRK02237.1"/>
    <property type="match status" value="1"/>
</dbReference>
<dbReference type="PANTHER" id="PTHR36116">
    <property type="entry name" value="UPF0060 MEMBRANE PROTEIN YNFA"/>
    <property type="match status" value="1"/>
</dbReference>
<organism evidence="6">
    <name type="scientific">Leptolyngbya sp. NK1-12</name>
    <dbReference type="NCBI Taxonomy" id="2547451"/>
    <lineage>
        <taxon>Bacteria</taxon>
        <taxon>Bacillati</taxon>
        <taxon>Cyanobacteriota</taxon>
        <taxon>Cyanophyceae</taxon>
        <taxon>Leptolyngbyales</taxon>
        <taxon>Leptolyngbyaceae</taxon>
        <taxon>Leptolyngbya group</taxon>
        <taxon>Leptolyngbya</taxon>
    </lineage>
</organism>
<evidence type="ECO:0000256" key="4">
    <source>
        <dbReference type="ARBA" id="ARBA00023136"/>
    </source>
</evidence>
<dbReference type="EMBL" id="CP053588">
    <property type="protein sequence ID" value="WNZ28039.1"/>
    <property type="molecule type" value="Genomic_DNA"/>
</dbReference>
<proteinExistence type="inferred from homology"/>
<dbReference type="InterPro" id="IPR003844">
    <property type="entry name" value="UPF0060"/>
</dbReference>
<feature type="transmembrane region" description="Helical" evidence="5">
    <location>
        <begin position="88"/>
        <end position="105"/>
    </location>
</feature>
<evidence type="ECO:0000256" key="2">
    <source>
        <dbReference type="ARBA" id="ARBA00022692"/>
    </source>
</evidence>
<dbReference type="PANTHER" id="PTHR36116:SF1">
    <property type="entry name" value="UPF0060 MEMBRANE PROTEIN YNFA"/>
    <property type="match status" value="1"/>
</dbReference>
<feature type="transmembrane region" description="Helical" evidence="5">
    <location>
        <begin position="57"/>
        <end position="76"/>
    </location>
</feature>
<dbReference type="Pfam" id="PF02694">
    <property type="entry name" value="UPF0060"/>
    <property type="match status" value="1"/>
</dbReference>
<dbReference type="AlphaFoldDB" id="A0AA96WMJ6"/>
<protein>
    <submittedName>
        <fullName evidence="6">YnfA family protein</fullName>
    </submittedName>
</protein>
<geneLocation type="plasmid" evidence="6">
    <name>p1</name>
</geneLocation>
<dbReference type="RefSeq" id="WP_316437199.1">
    <property type="nucleotide sequence ID" value="NZ_CP053588.1"/>
</dbReference>
<accession>A0AA96WMJ6</accession>
<dbReference type="InterPro" id="IPR037185">
    <property type="entry name" value="EmrE-like"/>
</dbReference>
<comment type="subcellular location">
    <subcellularLocation>
        <location evidence="5">Cell membrane</location>
        <topology evidence="5">Multi-pass membrane protein</topology>
    </subcellularLocation>
</comment>
<dbReference type="SUPFAM" id="SSF103481">
    <property type="entry name" value="Multidrug resistance efflux transporter EmrE"/>
    <property type="match status" value="1"/>
</dbReference>
<reference evidence="6" key="1">
    <citation type="submission" date="2020-05" db="EMBL/GenBank/DDBJ databases">
        <authorList>
            <person name="Zhu T."/>
            <person name="Keshari N."/>
            <person name="Lu X."/>
        </authorList>
    </citation>
    <scope>NUCLEOTIDE SEQUENCE</scope>
    <source>
        <strain evidence="6">NK1-12</strain>
        <plasmid evidence="6">p1</plasmid>
    </source>
</reference>